<proteinExistence type="inferred from homology"/>
<dbReference type="PANTHER" id="PTHR20974">
    <property type="entry name" value="UPF0585 PROTEIN CG18661"/>
    <property type="match status" value="1"/>
</dbReference>
<dbReference type="Pfam" id="PF06080">
    <property type="entry name" value="DUF938"/>
    <property type="match status" value="1"/>
</dbReference>
<dbReference type="Gene3D" id="3.40.50.150">
    <property type="entry name" value="Vaccinia Virus protein VP39"/>
    <property type="match status" value="1"/>
</dbReference>
<dbReference type="EMBL" id="JAUCMX010000024">
    <property type="protein sequence ID" value="KAK3511844.1"/>
    <property type="molecule type" value="Genomic_DNA"/>
</dbReference>
<comment type="caution">
    <text evidence="2">The sequence shown here is derived from an EMBL/GenBank/DDBJ whole genome shotgun (WGS) entry which is preliminary data.</text>
</comment>
<evidence type="ECO:0008006" key="4">
    <source>
        <dbReference type="Google" id="ProtNLM"/>
    </source>
</evidence>
<name>A0AAE0ULR4_9TELE</name>
<evidence type="ECO:0000313" key="3">
    <source>
        <dbReference type="Proteomes" id="UP001274896"/>
    </source>
</evidence>
<dbReference type="AlphaFoldDB" id="A0AAE0ULR4"/>
<protein>
    <recommendedName>
        <fullName evidence="4">Methyltransferase-like 26</fullName>
    </recommendedName>
</protein>
<comment type="similarity">
    <text evidence="1">Belongs to the UPF0585 family.</text>
</comment>
<keyword evidence="3" id="KW-1185">Reference proteome</keyword>
<gene>
    <name evidence="2" type="ORF">QTP70_025066</name>
</gene>
<dbReference type="PANTHER" id="PTHR20974:SF1">
    <property type="entry name" value="METHYLTRANSFERASE-LIKE 26 B"/>
    <property type="match status" value="1"/>
</dbReference>
<dbReference type="Proteomes" id="UP001274896">
    <property type="component" value="Unassembled WGS sequence"/>
</dbReference>
<evidence type="ECO:0000256" key="1">
    <source>
        <dbReference type="ARBA" id="ARBA00008308"/>
    </source>
</evidence>
<evidence type="ECO:0000313" key="2">
    <source>
        <dbReference type="EMBL" id="KAK3511844.1"/>
    </source>
</evidence>
<organism evidence="2 3">
    <name type="scientific">Hemibagrus guttatus</name>
    <dbReference type="NCBI Taxonomy" id="175788"/>
    <lineage>
        <taxon>Eukaryota</taxon>
        <taxon>Metazoa</taxon>
        <taxon>Chordata</taxon>
        <taxon>Craniata</taxon>
        <taxon>Vertebrata</taxon>
        <taxon>Euteleostomi</taxon>
        <taxon>Actinopterygii</taxon>
        <taxon>Neopterygii</taxon>
        <taxon>Teleostei</taxon>
        <taxon>Ostariophysi</taxon>
        <taxon>Siluriformes</taxon>
        <taxon>Bagridae</taxon>
        <taxon>Hemibagrus</taxon>
    </lineage>
</organism>
<accession>A0AAE0ULR4</accession>
<dbReference type="InterPro" id="IPR029063">
    <property type="entry name" value="SAM-dependent_MTases_sf"/>
</dbReference>
<dbReference type="InterPro" id="IPR010342">
    <property type="entry name" value="DUF938"/>
</dbReference>
<reference evidence="2" key="1">
    <citation type="submission" date="2023-06" db="EMBL/GenBank/DDBJ databases">
        <title>Male Hemibagrus guttatus genome.</title>
        <authorList>
            <person name="Bian C."/>
        </authorList>
    </citation>
    <scope>NUCLEOTIDE SEQUENCE</scope>
    <source>
        <strain evidence="2">Male_cb2023</strain>
        <tissue evidence="2">Muscle</tissue>
    </source>
</reference>
<sequence>MMLVSPAAERSQVALLSVLQDVLEDQAERELFALELGSGTGQHVVHFAQGLNFITWQPSDITEESRNSTRAYISATGVKSVLEPVFLDAREPWEKWAGLPTSSCDVIVVINLLQYSGFNTAQGVFKGSGQILKQNGVLLTYGPYAINGTIVPSCNEELDQKLREMNSEWGLPDIDVLRQLAFGNGLRLERMIEMQENNKCLIFRKL</sequence>
<dbReference type="SUPFAM" id="SSF53335">
    <property type="entry name" value="S-adenosyl-L-methionine-dependent methyltransferases"/>
    <property type="match status" value="1"/>
</dbReference>